<accession>A0A2U9R0L6</accession>
<keyword evidence="8" id="KW-1185">Reference proteome</keyword>
<dbReference type="AlphaFoldDB" id="A0A2U9R0L6"/>
<dbReference type="PANTHER" id="PTHR19861">
    <property type="entry name" value="WD40 REPEAT PROTEIN SWD2"/>
    <property type="match status" value="1"/>
</dbReference>
<evidence type="ECO:0000313" key="8">
    <source>
        <dbReference type="Proteomes" id="UP000249293"/>
    </source>
</evidence>
<dbReference type="PANTHER" id="PTHR19861:SF0">
    <property type="entry name" value="WD REPEAT-CONTAINING PROTEIN 82"/>
    <property type="match status" value="1"/>
</dbReference>
<dbReference type="InterPro" id="IPR036322">
    <property type="entry name" value="WD40_repeat_dom_sf"/>
</dbReference>
<sequence>MSLSSLPSVSLGESQVKNLTPVKLFPGKDTPFTSLAHNPQGTFFITTSPAGSLQLYDALRGRHSKTIYSKKYGCSNGTFLLKASQQSTPSSCVIASTIPASNNNKANNALRFLDLNTNSFIRYFTAHTAQVTSVVSSTSTYYGFDTFYSASRDGTIRVWDSRTETPNSTLAGMGRNPVISIDPSGSIMAIWNGSKRVVNLVQVDYFPNGLISSIPVDVNGDVECMKWAGNLLIVDVPGRDKIVIDTLQHSVVSRLVGVTEFVTDTDDVVRSGSLDITPDSKWCFGGSGDASILAWSLHDLSPKQRPIIIDSLVDKQAIPRIVVHNPKLACLVTADTEIVLNLYS</sequence>
<evidence type="ECO:0000256" key="3">
    <source>
        <dbReference type="ARBA" id="ARBA00022574"/>
    </source>
</evidence>
<dbReference type="InterPro" id="IPR015943">
    <property type="entry name" value="WD40/YVTN_repeat-like_dom_sf"/>
</dbReference>
<evidence type="ECO:0000256" key="1">
    <source>
        <dbReference type="ARBA" id="ARBA00004123"/>
    </source>
</evidence>
<dbReference type="Gene3D" id="2.130.10.10">
    <property type="entry name" value="YVTN repeat-like/Quinoprotein amine dehydrogenase"/>
    <property type="match status" value="1"/>
</dbReference>
<comment type="similarity">
    <text evidence="2">Belongs to the WD repeat SWD2 family.</text>
</comment>
<evidence type="ECO:0000256" key="2">
    <source>
        <dbReference type="ARBA" id="ARBA00005616"/>
    </source>
</evidence>
<feature type="repeat" description="WD" evidence="6">
    <location>
        <begin position="124"/>
        <end position="169"/>
    </location>
</feature>
<dbReference type="OrthoDB" id="27537at2759"/>
<dbReference type="GeneID" id="40382607"/>
<evidence type="ECO:0000256" key="5">
    <source>
        <dbReference type="ARBA" id="ARBA00023242"/>
    </source>
</evidence>
<dbReference type="PROSITE" id="PS50294">
    <property type="entry name" value="WD_REPEATS_REGION"/>
    <property type="match status" value="1"/>
</dbReference>
<dbReference type="VEuPathDB" id="FungiDB:C5L36_0B01090"/>
<dbReference type="GO" id="GO:0048188">
    <property type="term" value="C:Set1C/COMPASS complex"/>
    <property type="evidence" value="ECO:0007669"/>
    <property type="project" value="TreeGrafter"/>
</dbReference>
<dbReference type="SUPFAM" id="SSF50978">
    <property type="entry name" value="WD40 repeat-like"/>
    <property type="match status" value="1"/>
</dbReference>
<proteinExistence type="inferred from homology"/>
<dbReference type="InterPro" id="IPR001680">
    <property type="entry name" value="WD40_rpt"/>
</dbReference>
<organism evidence="7 8">
    <name type="scientific">Pichia kudriavzevii</name>
    <name type="common">Yeast</name>
    <name type="synonym">Issatchenkia orientalis</name>
    <dbReference type="NCBI Taxonomy" id="4909"/>
    <lineage>
        <taxon>Eukaryota</taxon>
        <taxon>Fungi</taxon>
        <taxon>Dikarya</taxon>
        <taxon>Ascomycota</taxon>
        <taxon>Saccharomycotina</taxon>
        <taxon>Pichiomycetes</taxon>
        <taxon>Pichiales</taxon>
        <taxon>Pichiaceae</taxon>
        <taxon>Pichia</taxon>
    </lineage>
</organism>
<dbReference type="EMBL" id="CP028774">
    <property type="protein sequence ID" value="AWU74842.1"/>
    <property type="molecule type" value="Genomic_DNA"/>
</dbReference>
<protein>
    <submittedName>
        <fullName evidence="7">Uncharacterized protein</fullName>
    </submittedName>
</protein>
<dbReference type="InterPro" id="IPR037867">
    <property type="entry name" value="Swd2/WDR82"/>
</dbReference>
<dbReference type="Proteomes" id="UP000249293">
    <property type="component" value="Chromosome 2"/>
</dbReference>
<dbReference type="Pfam" id="PF00400">
    <property type="entry name" value="WD40"/>
    <property type="match status" value="2"/>
</dbReference>
<dbReference type="GO" id="GO:0003682">
    <property type="term" value="F:chromatin binding"/>
    <property type="evidence" value="ECO:0007669"/>
    <property type="project" value="TreeGrafter"/>
</dbReference>
<dbReference type="GO" id="GO:0016070">
    <property type="term" value="P:RNA metabolic process"/>
    <property type="evidence" value="ECO:0007669"/>
    <property type="project" value="UniProtKB-ARBA"/>
</dbReference>
<keyword evidence="3 6" id="KW-0853">WD repeat</keyword>
<keyword evidence="5" id="KW-0539">Nucleus</keyword>
<comment type="subcellular location">
    <subcellularLocation>
        <location evidence="1">Nucleus</location>
    </subcellularLocation>
</comment>
<evidence type="ECO:0000313" key="7">
    <source>
        <dbReference type="EMBL" id="AWU74842.1"/>
    </source>
</evidence>
<dbReference type="KEGG" id="pkz:C5L36_0B01090"/>
<gene>
    <name evidence="7" type="ORF">C5L36_0B01090</name>
</gene>
<evidence type="ECO:0000256" key="6">
    <source>
        <dbReference type="PROSITE-ProRule" id="PRU00221"/>
    </source>
</evidence>
<name>A0A2U9R0L6_PICKU</name>
<evidence type="ECO:0000256" key="4">
    <source>
        <dbReference type="ARBA" id="ARBA00022737"/>
    </source>
</evidence>
<keyword evidence="4" id="KW-0677">Repeat</keyword>
<dbReference type="SMART" id="SM00320">
    <property type="entry name" value="WD40"/>
    <property type="match status" value="3"/>
</dbReference>
<dbReference type="RefSeq" id="XP_029320319.1">
    <property type="nucleotide sequence ID" value="XM_029464460.1"/>
</dbReference>
<dbReference type="PROSITE" id="PS50082">
    <property type="entry name" value="WD_REPEATS_2"/>
    <property type="match status" value="1"/>
</dbReference>
<dbReference type="STRING" id="4909.A0A2U9R0L6"/>
<reference evidence="7 8" key="1">
    <citation type="submission" date="2018-06" db="EMBL/GenBank/DDBJ databases">
        <title>Population genomics shows no distinction between pathogenic Candida krusei and environmental Pichia kudriavzevii: One species, four names.</title>
        <authorList>
            <person name="Douglass A.P."/>
            <person name="Offei B."/>
            <person name="Braun-Galleani S."/>
            <person name="Coughlan A.Y."/>
            <person name="Martos A."/>
            <person name="Ortiz-Merino R.A."/>
            <person name="Byrne K.P."/>
            <person name="Wolfe K.H."/>
        </authorList>
    </citation>
    <scope>NUCLEOTIDE SEQUENCE [LARGE SCALE GENOMIC DNA]</scope>
    <source>
        <strain evidence="7 8">CBS573</strain>
    </source>
</reference>